<dbReference type="Pfam" id="PF13091">
    <property type="entry name" value="PLDc_2"/>
    <property type="match status" value="2"/>
</dbReference>
<keyword evidence="5 13" id="KW-0812">Transmembrane</keyword>
<name>A0A4Q8LB38_9GAMM</name>
<keyword evidence="10" id="KW-0594">Phospholipid biosynthesis</keyword>
<proteinExistence type="predicted"/>
<accession>A0A4Q8LB38</accession>
<dbReference type="Gene3D" id="3.30.870.10">
    <property type="entry name" value="Endonuclease Chain A"/>
    <property type="match status" value="2"/>
</dbReference>
<evidence type="ECO:0000313" key="16">
    <source>
        <dbReference type="Proteomes" id="UP000292627"/>
    </source>
</evidence>
<dbReference type="RefSeq" id="WP_130551498.1">
    <property type="nucleotide sequence ID" value="NZ_SHMC01000003.1"/>
</dbReference>
<dbReference type="PROSITE" id="PS50035">
    <property type="entry name" value="PLD"/>
    <property type="match status" value="2"/>
</dbReference>
<feature type="domain" description="PLD phosphodiesterase" evidence="14">
    <location>
        <begin position="218"/>
        <end position="245"/>
    </location>
</feature>
<evidence type="ECO:0000313" key="15">
    <source>
        <dbReference type="EMBL" id="TAA25883.1"/>
    </source>
</evidence>
<dbReference type="OrthoDB" id="9762009at2"/>
<dbReference type="CDD" id="cd09112">
    <property type="entry name" value="PLDc_CLS_2"/>
    <property type="match status" value="1"/>
</dbReference>
<evidence type="ECO:0000256" key="5">
    <source>
        <dbReference type="ARBA" id="ARBA00022692"/>
    </source>
</evidence>
<feature type="transmembrane region" description="Helical" evidence="13">
    <location>
        <begin position="21"/>
        <end position="39"/>
    </location>
</feature>
<dbReference type="InterPro" id="IPR022924">
    <property type="entry name" value="Cardiolipin_synthase"/>
</dbReference>
<dbReference type="NCBIfam" id="TIGR04265">
    <property type="entry name" value="bac_cardiolipin"/>
    <property type="match status" value="1"/>
</dbReference>
<keyword evidence="2" id="KW-1003">Cell membrane</keyword>
<dbReference type="InterPro" id="IPR001736">
    <property type="entry name" value="PLipase_D/transphosphatidylase"/>
</dbReference>
<evidence type="ECO:0000256" key="3">
    <source>
        <dbReference type="ARBA" id="ARBA00022516"/>
    </source>
</evidence>
<sequence>MLDALATLWHDIADIPHLKSYLTTAWVVYLLVLAGWIILQKREPAATLSWLLSLAALPYIGFLIYFALGPQKIKRQRLRRHRSRDGMDAHEAICPPDQFCTELALLGQAVTGLPPASATRADLLVDGAATYEALLEAIAGATNHVHLEYYIFERDRTGTRVRDALIERARAGVRVRLLLDAVGAGKVNRRFLKPLLDAGAEQCWFHPTQFKPFSRPWVNLRTHRKIVVIDGRVGFAGGINITDEENDALRADAYRDLHLRVEGEVVRGLQQVFVEDWIYASGQGRADFAGTVLWAPKEDAPPGEIPVQVLTSGPDSDWEAIHRLQVGAIHDADERVWLVTPYFVPGEAAMMALTSAALAGLDVRLLVPKLSDSRFVTYAARSYFDELLAAGVKVYEYGPRMLHTKALLCDGHLAVVGSSNFDHRSFRLNFEVALLFRDEGFGQRLAALLEGEFASATPVHNARNRSLWRNRLPEALARLASPLL</sequence>
<keyword evidence="6" id="KW-0677">Repeat</keyword>
<dbReference type="SUPFAM" id="SSF56024">
    <property type="entry name" value="Phospholipase D/nuclease"/>
    <property type="match status" value="2"/>
</dbReference>
<evidence type="ECO:0000256" key="12">
    <source>
        <dbReference type="NCBIfam" id="TIGR04265"/>
    </source>
</evidence>
<dbReference type="GO" id="GO:0005886">
    <property type="term" value="C:plasma membrane"/>
    <property type="evidence" value="ECO:0007669"/>
    <property type="project" value="UniProtKB-SubCell"/>
</dbReference>
<organism evidence="15 16">
    <name type="scientific">Pseudoxanthomonas winnipegensis</name>
    <dbReference type="NCBI Taxonomy" id="2480810"/>
    <lineage>
        <taxon>Bacteria</taxon>
        <taxon>Pseudomonadati</taxon>
        <taxon>Pseudomonadota</taxon>
        <taxon>Gammaproteobacteria</taxon>
        <taxon>Lysobacterales</taxon>
        <taxon>Lysobacteraceae</taxon>
        <taxon>Pseudoxanthomonas</taxon>
    </lineage>
</organism>
<keyword evidence="11" id="KW-1208">Phospholipid metabolism</keyword>
<comment type="subcellular location">
    <subcellularLocation>
        <location evidence="1">Cell membrane</location>
        <topology evidence="1">Multi-pass membrane protein</topology>
    </subcellularLocation>
</comment>
<evidence type="ECO:0000259" key="14">
    <source>
        <dbReference type="PROSITE" id="PS50035"/>
    </source>
</evidence>
<evidence type="ECO:0000256" key="1">
    <source>
        <dbReference type="ARBA" id="ARBA00004651"/>
    </source>
</evidence>
<dbReference type="EC" id="2.7.8.-" evidence="12"/>
<evidence type="ECO:0000256" key="2">
    <source>
        <dbReference type="ARBA" id="ARBA00022475"/>
    </source>
</evidence>
<dbReference type="Proteomes" id="UP000292627">
    <property type="component" value="Unassembled WGS sequence"/>
</dbReference>
<evidence type="ECO:0000256" key="10">
    <source>
        <dbReference type="ARBA" id="ARBA00023209"/>
    </source>
</evidence>
<evidence type="ECO:0000256" key="7">
    <source>
        <dbReference type="ARBA" id="ARBA00022989"/>
    </source>
</evidence>
<dbReference type="EMBL" id="SHMC01000003">
    <property type="protein sequence ID" value="TAA25883.1"/>
    <property type="molecule type" value="Genomic_DNA"/>
</dbReference>
<reference evidence="15 16" key="1">
    <citation type="submission" date="2019-02" db="EMBL/GenBank/DDBJ databases">
        <title>WGS of Pseudoxanthomonas species novum from clinical isolates.</title>
        <authorList>
            <person name="Bernier A.-M."/>
            <person name="Bernard K."/>
            <person name="Vachon A."/>
        </authorList>
    </citation>
    <scope>NUCLEOTIDE SEQUENCE [LARGE SCALE GENOMIC DNA]</scope>
    <source>
        <strain evidence="15 16">NML171200</strain>
    </source>
</reference>
<evidence type="ECO:0000256" key="9">
    <source>
        <dbReference type="ARBA" id="ARBA00023136"/>
    </source>
</evidence>
<evidence type="ECO:0000256" key="6">
    <source>
        <dbReference type="ARBA" id="ARBA00022737"/>
    </source>
</evidence>
<keyword evidence="3" id="KW-0444">Lipid biosynthesis</keyword>
<evidence type="ECO:0000256" key="4">
    <source>
        <dbReference type="ARBA" id="ARBA00022679"/>
    </source>
</evidence>
<feature type="domain" description="PLD phosphodiesterase" evidence="14">
    <location>
        <begin position="398"/>
        <end position="425"/>
    </location>
</feature>
<dbReference type="InterPro" id="IPR027379">
    <property type="entry name" value="CLS_N"/>
</dbReference>
<dbReference type="GO" id="GO:0032049">
    <property type="term" value="P:cardiolipin biosynthetic process"/>
    <property type="evidence" value="ECO:0007669"/>
    <property type="project" value="UniProtKB-UniRule"/>
</dbReference>
<comment type="caution">
    <text evidence="15">The sequence shown here is derived from an EMBL/GenBank/DDBJ whole genome shotgun (WGS) entry which is preliminary data.</text>
</comment>
<keyword evidence="7 13" id="KW-1133">Transmembrane helix</keyword>
<protein>
    <recommendedName>
        <fullName evidence="12">Cardiolipin synthase</fullName>
        <ecNumber evidence="12">2.7.8.-</ecNumber>
    </recommendedName>
</protein>
<dbReference type="Pfam" id="PF13396">
    <property type="entry name" value="PLDc_N"/>
    <property type="match status" value="1"/>
</dbReference>
<feature type="transmembrane region" description="Helical" evidence="13">
    <location>
        <begin position="45"/>
        <end position="68"/>
    </location>
</feature>
<dbReference type="PANTHER" id="PTHR21248">
    <property type="entry name" value="CARDIOLIPIN SYNTHASE"/>
    <property type="match status" value="1"/>
</dbReference>
<keyword evidence="9 13" id="KW-0472">Membrane</keyword>
<evidence type="ECO:0000256" key="11">
    <source>
        <dbReference type="ARBA" id="ARBA00023264"/>
    </source>
</evidence>
<evidence type="ECO:0000256" key="13">
    <source>
        <dbReference type="SAM" id="Phobius"/>
    </source>
</evidence>
<keyword evidence="8" id="KW-0443">Lipid metabolism</keyword>
<dbReference type="GO" id="GO:0008808">
    <property type="term" value="F:cardiolipin synthase activity"/>
    <property type="evidence" value="ECO:0007669"/>
    <property type="project" value="UniProtKB-UniRule"/>
</dbReference>
<dbReference type="CDD" id="cd09110">
    <property type="entry name" value="PLDc_CLS_1"/>
    <property type="match status" value="1"/>
</dbReference>
<keyword evidence="4" id="KW-0808">Transferase</keyword>
<dbReference type="AlphaFoldDB" id="A0A4Q8LB38"/>
<dbReference type="PANTHER" id="PTHR21248:SF22">
    <property type="entry name" value="PHOSPHOLIPASE D"/>
    <property type="match status" value="1"/>
</dbReference>
<gene>
    <name evidence="15" type="primary">cls</name>
    <name evidence="15" type="ORF">EA660_10700</name>
</gene>
<evidence type="ECO:0000256" key="8">
    <source>
        <dbReference type="ARBA" id="ARBA00023098"/>
    </source>
</evidence>
<dbReference type="InterPro" id="IPR025202">
    <property type="entry name" value="PLD-like_dom"/>
</dbReference>
<dbReference type="SMART" id="SM00155">
    <property type="entry name" value="PLDc"/>
    <property type="match status" value="2"/>
</dbReference>